<evidence type="ECO:0000256" key="8">
    <source>
        <dbReference type="ARBA" id="ARBA00025737"/>
    </source>
</evidence>
<dbReference type="EMBL" id="CP042266">
    <property type="protein sequence ID" value="QDY77771.1"/>
    <property type="molecule type" value="Genomic_DNA"/>
</dbReference>
<dbReference type="RefSeq" id="WP_146481099.1">
    <property type="nucleotide sequence ID" value="NZ_CP042266.1"/>
</dbReference>
<feature type="region of interest" description="Disordered" evidence="10">
    <location>
        <begin position="1"/>
        <end position="66"/>
    </location>
</feature>
<keyword evidence="15" id="KW-1185">Reference proteome</keyword>
<dbReference type="KEGG" id="sqz:FQU76_16095"/>
<comment type="function">
    <text evidence="9">Involved in the recovery of exogenous heme iron. Extracts iron from heme while preserving the protoporphyrin ring intact.</text>
</comment>
<dbReference type="NCBIfam" id="TIGR01412">
    <property type="entry name" value="tat_substr_1"/>
    <property type="match status" value="1"/>
</dbReference>
<dbReference type="OrthoDB" id="9781066at2"/>
<evidence type="ECO:0000256" key="2">
    <source>
        <dbReference type="ARBA" id="ARBA00022559"/>
    </source>
</evidence>
<dbReference type="PROSITE" id="PS51404">
    <property type="entry name" value="DYP_PEROXIDASE"/>
    <property type="match status" value="1"/>
</dbReference>
<evidence type="ECO:0000256" key="7">
    <source>
        <dbReference type="ARBA" id="ARBA00023004"/>
    </source>
</evidence>
<keyword evidence="11" id="KW-0472">Membrane</keyword>
<keyword evidence="4 9" id="KW-0479">Metal-binding</keyword>
<evidence type="ECO:0000256" key="3">
    <source>
        <dbReference type="ARBA" id="ARBA00022617"/>
    </source>
</evidence>
<feature type="domain" description="Dyp-type peroxidase N-terminal" evidence="12">
    <location>
        <begin position="119"/>
        <end position="263"/>
    </location>
</feature>
<dbReference type="Pfam" id="PF20628">
    <property type="entry name" value="Dyp_perox_C"/>
    <property type="match status" value="1"/>
</dbReference>
<keyword evidence="6 9" id="KW-0560">Oxidoreductase</keyword>
<comment type="subcellular location">
    <subcellularLocation>
        <location evidence="1">Cell envelope</location>
    </subcellularLocation>
</comment>
<dbReference type="AlphaFoldDB" id="A0A5B8JCX2"/>
<evidence type="ECO:0000256" key="1">
    <source>
        <dbReference type="ARBA" id="ARBA00004196"/>
    </source>
</evidence>
<dbReference type="GO" id="GO:0004601">
    <property type="term" value="F:peroxidase activity"/>
    <property type="evidence" value="ECO:0007669"/>
    <property type="project" value="UniProtKB-KW"/>
</dbReference>
<dbReference type="SUPFAM" id="SSF54909">
    <property type="entry name" value="Dimeric alpha+beta barrel"/>
    <property type="match status" value="1"/>
</dbReference>
<dbReference type="GO" id="GO:0030313">
    <property type="term" value="C:cell envelope"/>
    <property type="evidence" value="ECO:0007669"/>
    <property type="project" value="UniProtKB-SubCell"/>
</dbReference>
<organism evidence="14 15">
    <name type="scientific">Streptomyces qinzhouensis</name>
    <dbReference type="NCBI Taxonomy" id="2599401"/>
    <lineage>
        <taxon>Bacteria</taxon>
        <taxon>Bacillati</taxon>
        <taxon>Actinomycetota</taxon>
        <taxon>Actinomycetes</taxon>
        <taxon>Kitasatosporales</taxon>
        <taxon>Streptomycetaceae</taxon>
        <taxon>Streptomyces</taxon>
    </lineage>
</organism>
<feature type="transmembrane region" description="Helical" evidence="11">
    <location>
        <begin position="70"/>
        <end position="91"/>
    </location>
</feature>
<dbReference type="InterPro" id="IPR048328">
    <property type="entry name" value="Dyp_perox_C"/>
</dbReference>
<dbReference type="GO" id="GO:0005829">
    <property type="term" value="C:cytosol"/>
    <property type="evidence" value="ECO:0007669"/>
    <property type="project" value="TreeGrafter"/>
</dbReference>
<evidence type="ECO:0000259" key="13">
    <source>
        <dbReference type="Pfam" id="PF20628"/>
    </source>
</evidence>
<keyword evidence="2 9" id="KW-0575">Peroxidase</keyword>
<dbReference type="InterPro" id="IPR048327">
    <property type="entry name" value="Dyp_perox_N"/>
</dbReference>
<dbReference type="PANTHER" id="PTHR30521">
    <property type="entry name" value="DEFERROCHELATASE/PEROXIDASE"/>
    <property type="match status" value="1"/>
</dbReference>
<dbReference type="GO" id="GO:0033212">
    <property type="term" value="P:iron import into cell"/>
    <property type="evidence" value="ECO:0007669"/>
    <property type="project" value="InterPro"/>
</dbReference>
<keyword evidence="11" id="KW-1133">Transmembrane helix</keyword>
<evidence type="ECO:0000256" key="11">
    <source>
        <dbReference type="SAM" id="Phobius"/>
    </source>
</evidence>
<dbReference type="EC" id="1.11.1.-" evidence="9"/>
<feature type="compositionally biased region" description="Low complexity" evidence="10">
    <location>
        <begin position="13"/>
        <end position="43"/>
    </location>
</feature>
<accession>A0A5B8JCX2</accession>
<evidence type="ECO:0000256" key="5">
    <source>
        <dbReference type="ARBA" id="ARBA00022729"/>
    </source>
</evidence>
<dbReference type="NCBIfam" id="TIGR01413">
    <property type="entry name" value="Dyp_perox_fam"/>
    <property type="match status" value="1"/>
</dbReference>
<keyword evidence="7 9" id="KW-0408">Iron</keyword>
<evidence type="ECO:0000313" key="14">
    <source>
        <dbReference type="EMBL" id="QDY77771.1"/>
    </source>
</evidence>
<dbReference type="InterPro" id="IPR006314">
    <property type="entry name" value="Dyp_peroxidase"/>
</dbReference>
<evidence type="ECO:0000313" key="15">
    <source>
        <dbReference type="Proteomes" id="UP000320580"/>
    </source>
</evidence>
<sequence length="469" mass="48754">MAKKKRTATPSSAGKTANTGARTTTSTSTTATAPAGVPAGRTGRPADEPPRREPGPDGSRATGRPSRRRIIAAAGTAGATGLALGATGGALTRAAVSGTTPTALTTVGSTEAMFHGKHQAGITTPLQSRGHLIAFDLAPGAGRKEAAALLRRWSGLAAALMAGEPVPGADTGVALDAGPSSLTLTFGFGRTFFDRTGLAARRPAGLDPLPVFSSDQLDARRSNGDLWVQIGANDALVAFHALRAVRQAAGGAARVRWQMDGFNRSPGATARPLTARNLMGQVDGTNNPQPSDPDFDRRIFVPAGGEHGWLANGSYAVVRRIRMLLDSWEQLPLAKQEGVIGRRKSDGAPLTGGSETTPLGLEKLDTDGRPVIPANAHARISAPEQNQGAAMLRRPFSYHDGSLPDGSPDAGLLFVCWQADPLRGFVPVQRKLDRGDALSEFVRHEASALFAVPGGAAEGEYVGQRLLES</sequence>
<evidence type="ECO:0000256" key="10">
    <source>
        <dbReference type="SAM" id="MobiDB-lite"/>
    </source>
</evidence>
<proteinExistence type="inferred from homology"/>
<dbReference type="InterPro" id="IPR006313">
    <property type="entry name" value="EfeB/EfeN"/>
</dbReference>
<keyword evidence="5" id="KW-0732">Signal</keyword>
<evidence type="ECO:0000256" key="4">
    <source>
        <dbReference type="ARBA" id="ARBA00022723"/>
    </source>
</evidence>
<name>A0A5B8JCX2_9ACTN</name>
<feature type="compositionally biased region" description="Basic and acidic residues" evidence="10">
    <location>
        <begin position="44"/>
        <end position="55"/>
    </location>
</feature>
<evidence type="ECO:0000256" key="6">
    <source>
        <dbReference type="ARBA" id="ARBA00023002"/>
    </source>
</evidence>
<reference evidence="14 15" key="1">
    <citation type="submission" date="2019-07" db="EMBL/GenBank/DDBJ databases">
        <authorList>
            <person name="Zhu P."/>
        </authorList>
    </citation>
    <scope>NUCLEOTIDE SEQUENCE [LARGE SCALE GENOMIC DNA]</scope>
    <source>
        <strain evidence="14 15">SSL-25</strain>
    </source>
</reference>
<evidence type="ECO:0000259" key="12">
    <source>
        <dbReference type="Pfam" id="PF04261"/>
    </source>
</evidence>
<comment type="cofactor">
    <cofactor evidence="9">
        <name>heme b</name>
        <dbReference type="ChEBI" id="CHEBI:60344"/>
    </cofactor>
    <text evidence="9">Binds 1 heme b (iron(II)-protoporphyrin IX) group non-covalently per subunit.</text>
</comment>
<dbReference type="GO" id="GO:0046872">
    <property type="term" value="F:metal ion binding"/>
    <property type="evidence" value="ECO:0007669"/>
    <property type="project" value="UniProtKB-KW"/>
</dbReference>
<dbReference type="Pfam" id="PF04261">
    <property type="entry name" value="Dyp_perox_N"/>
    <property type="match status" value="1"/>
</dbReference>
<dbReference type="PANTHER" id="PTHR30521:SF4">
    <property type="entry name" value="DEFERROCHELATASE"/>
    <property type="match status" value="1"/>
</dbReference>
<dbReference type="Proteomes" id="UP000320580">
    <property type="component" value="Chromosome"/>
</dbReference>
<evidence type="ECO:0000256" key="9">
    <source>
        <dbReference type="RuleBase" id="RU365017"/>
    </source>
</evidence>
<protein>
    <recommendedName>
        <fullName evidence="9">Deferrochelatase</fullName>
        <ecNumber evidence="9">1.11.1.-</ecNumber>
    </recommendedName>
    <alternativeName>
        <fullName evidence="9">Peroxidase EfeB</fullName>
    </alternativeName>
</protein>
<dbReference type="InterPro" id="IPR011008">
    <property type="entry name" value="Dimeric_a/b-barrel"/>
</dbReference>
<keyword evidence="3 9" id="KW-0349">Heme</keyword>
<gene>
    <name evidence="14" type="primary">efeB</name>
    <name evidence="14" type="ORF">FQU76_16095</name>
</gene>
<keyword evidence="11" id="KW-0812">Transmembrane</keyword>
<dbReference type="GO" id="GO:0020037">
    <property type="term" value="F:heme binding"/>
    <property type="evidence" value="ECO:0007669"/>
    <property type="project" value="InterPro"/>
</dbReference>
<comment type="similarity">
    <text evidence="8 9">Belongs to the DyP-type peroxidase family.</text>
</comment>
<feature type="domain" description="Dyp-type peroxidase C-terminal" evidence="13">
    <location>
        <begin position="274"/>
        <end position="456"/>
    </location>
</feature>